<reference evidence="10" key="1">
    <citation type="submission" date="2020-04" db="EMBL/GenBank/DDBJ databases">
        <title>Deep metagenomics examines the oral microbiome during advanced dental caries in children, revealing novel taxa and co-occurrences with host molecules.</title>
        <authorList>
            <person name="Baker J.L."/>
            <person name="Morton J.T."/>
            <person name="Dinis M."/>
            <person name="Alvarez R."/>
            <person name="Tran N.C."/>
            <person name="Knight R."/>
            <person name="Edlund A."/>
        </authorList>
    </citation>
    <scope>NUCLEOTIDE SEQUENCE</scope>
    <source>
        <strain evidence="10">JCVI_32_bin.14</strain>
    </source>
</reference>
<dbReference type="SMART" id="SM00533">
    <property type="entry name" value="MUTSd"/>
    <property type="match status" value="1"/>
</dbReference>
<name>A0A930FNS1_9FIRM</name>
<sequence length="814" mass="92256">MFFIKIYIRNRRYLMDIIIRMNFVNILECYRMEQDILQILEFNEIRRMLAQLCPSSLSKAKAMDLQPSSEPRIIAEHLQETEEASICLQKEISSPLGETYDIIPFIDRAEKEMILLAGEFMEISSSLETYQKMHEYFSGERHLRYPILEEKASLILPLDGLLNRIRQVFDDKGDIRDKASMKLSRIRGDIETVKSRIRKSFRQILHDKDTALYLQDAIITQRNGRYVVPVKEEYRYKFDGIVHDRSSTGQTLFMEPMISVRLNNDLIELVLAEKQEVMEVLRELTRQIKNNSAVIRKDCHIVSDMEFIFARGQLALAMNGVRATFSAAGILDLKDARHPLIPADRVVPISLTLGKAFKILVITGSNAGGKTIAIKTVGILALMNQSGLFIPAAEGSMMPVYNHIYSIIGDDQSIQYNLSTFSSYITQLVSFLPYVNEKDLVLLDELGAGTDPIEGAMLAQAVTEYLVNKNVNSIITSHFSEMKKLAYELSEVENAFVEFDKETLSPTYHLIIGVAGNSNAFNICRRLGMQESILNRAVGLQQRSPFHNMEMVMNHLNEQRKELEQEKESIRIIRQESDRVKAQLQEEQEEFLLKKNAILSKMREESSDIKRNLRIQAEKIIRDVKKASSLDKDAFMKHVGTTRSAIENMKIPESRSKRGLVANEIKRGDIIYIDTLGSNGKVISVTGKKITVACGVANICVDISHCFAAEQLVKMIPQKISHQKKNVSNLRHEEVSTSVNVIGKTVYEAIPEIDKFLNDCIMAGVSPVQIIHGKGTGSLRKGIHDYLKTLPFITDFRMAEPQNGGAGVTDVYFN</sequence>
<evidence type="ECO:0000256" key="7">
    <source>
        <dbReference type="HAMAP-Rule" id="MF_00092"/>
    </source>
</evidence>
<comment type="function">
    <text evidence="7">Acts as a ribosome collision sensor, splitting the ribosome into its 2 subunits. Detects stalled/collided 70S ribosomes which it binds and splits by an ATP-hydrolysis driven conformational change. Acts upstream of the ribosome quality control system (RQC), a ribosome-associated complex that mediates the extraction of incompletely synthesized nascent chains from stalled ribosomes and their subsequent degradation. Probably generates substrates for RQC.</text>
</comment>
<dbReference type="GO" id="GO:0005524">
    <property type="term" value="F:ATP binding"/>
    <property type="evidence" value="ECO:0007669"/>
    <property type="project" value="UniProtKB-UniRule"/>
</dbReference>
<dbReference type="GO" id="GO:0072344">
    <property type="term" value="P:rescue of stalled ribosome"/>
    <property type="evidence" value="ECO:0007669"/>
    <property type="project" value="UniProtKB-UniRule"/>
</dbReference>
<dbReference type="PANTHER" id="PTHR48466:SF2">
    <property type="entry name" value="OS10G0509000 PROTEIN"/>
    <property type="match status" value="1"/>
</dbReference>
<comment type="subunit">
    <text evidence="7">Homodimer. Binds to stalled ribosomes, contacting rRNA.</text>
</comment>
<feature type="coiled-coil region" evidence="8">
    <location>
        <begin position="546"/>
        <end position="590"/>
    </location>
</feature>
<dbReference type="SMART" id="SM00463">
    <property type="entry name" value="SMR"/>
    <property type="match status" value="1"/>
</dbReference>
<dbReference type="Gene3D" id="3.30.1370.110">
    <property type="match status" value="1"/>
</dbReference>
<dbReference type="SMART" id="SM00534">
    <property type="entry name" value="MUTSac"/>
    <property type="match status" value="1"/>
</dbReference>
<dbReference type="GO" id="GO:0016887">
    <property type="term" value="F:ATP hydrolysis activity"/>
    <property type="evidence" value="ECO:0007669"/>
    <property type="project" value="InterPro"/>
</dbReference>
<dbReference type="GO" id="GO:0045910">
    <property type="term" value="P:negative regulation of DNA recombination"/>
    <property type="evidence" value="ECO:0007669"/>
    <property type="project" value="InterPro"/>
</dbReference>
<keyword evidence="3 7" id="KW-0378">Hydrolase</keyword>
<dbReference type="Gene3D" id="3.40.50.300">
    <property type="entry name" value="P-loop containing nucleotide triphosphate hydrolases"/>
    <property type="match status" value="1"/>
</dbReference>
<dbReference type="InterPro" id="IPR045076">
    <property type="entry name" value="MutS"/>
</dbReference>
<dbReference type="PIRSF" id="PIRSF005814">
    <property type="entry name" value="MutS_YshD"/>
    <property type="match status" value="1"/>
</dbReference>
<evidence type="ECO:0000256" key="1">
    <source>
        <dbReference type="ARBA" id="ARBA00022730"/>
    </source>
</evidence>
<comment type="caution">
    <text evidence="10">The sequence shown here is derived from an EMBL/GenBank/DDBJ whole genome shotgun (WGS) entry which is preliminary data.</text>
</comment>
<dbReference type="EMBL" id="JABZMK010000001">
    <property type="protein sequence ID" value="MBF1128475.1"/>
    <property type="molecule type" value="Genomic_DNA"/>
</dbReference>
<dbReference type="Pfam" id="PF01713">
    <property type="entry name" value="Smr"/>
    <property type="match status" value="1"/>
</dbReference>
<protein>
    <recommendedName>
        <fullName evidence="7">Endonuclease MutS2</fullName>
        <ecNumber evidence="7">3.1.-.-</ecNumber>
    </recommendedName>
    <alternativeName>
        <fullName evidence="7">Ribosome-associated protein quality control-upstream factor</fullName>
        <shortName evidence="7">RQC-upstream factor</shortName>
        <shortName evidence="7">RqcU</shortName>
        <ecNumber evidence="7">3.6.4.-</ecNumber>
    </alternativeName>
</protein>
<dbReference type="PROSITE" id="PS50828">
    <property type="entry name" value="SMR"/>
    <property type="match status" value="1"/>
</dbReference>
<evidence type="ECO:0000256" key="3">
    <source>
        <dbReference type="ARBA" id="ARBA00022801"/>
    </source>
</evidence>
<dbReference type="InterPro" id="IPR005747">
    <property type="entry name" value="MutS2"/>
</dbReference>
<dbReference type="SUPFAM" id="SSF48334">
    <property type="entry name" value="DNA repair protein MutS, domain III"/>
    <property type="match status" value="1"/>
</dbReference>
<keyword evidence="7" id="KW-0540">Nuclease</keyword>
<dbReference type="HAMAP" id="MF_00092">
    <property type="entry name" value="MutS2"/>
    <property type="match status" value="1"/>
</dbReference>
<evidence type="ECO:0000256" key="8">
    <source>
        <dbReference type="SAM" id="Coils"/>
    </source>
</evidence>
<keyword evidence="5 7" id="KW-0694">RNA-binding</keyword>
<dbReference type="GO" id="GO:0030983">
    <property type="term" value="F:mismatched DNA binding"/>
    <property type="evidence" value="ECO:0007669"/>
    <property type="project" value="InterPro"/>
</dbReference>
<dbReference type="FunFam" id="3.40.50.300:FF:000830">
    <property type="entry name" value="Endonuclease MutS2"/>
    <property type="match status" value="1"/>
</dbReference>
<evidence type="ECO:0000259" key="9">
    <source>
        <dbReference type="PROSITE" id="PS50828"/>
    </source>
</evidence>
<dbReference type="EC" id="3.6.4.-" evidence="7"/>
<accession>A0A930FNS1</accession>
<dbReference type="GO" id="GO:0140664">
    <property type="term" value="F:ATP-dependent DNA damage sensor activity"/>
    <property type="evidence" value="ECO:0007669"/>
    <property type="project" value="InterPro"/>
</dbReference>
<dbReference type="GO" id="GO:0004519">
    <property type="term" value="F:endonuclease activity"/>
    <property type="evidence" value="ECO:0007669"/>
    <property type="project" value="UniProtKB-UniRule"/>
</dbReference>
<organism evidence="10 11">
    <name type="scientific">Dialister invisus</name>
    <dbReference type="NCBI Taxonomy" id="218538"/>
    <lineage>
        <taxon>Bacteria</taxon>
        <taxon>Bacillati</taxon>
        <taxon>Bacillota</taxon>
        <taxon>Negativicutes</taxon>
        <taxon>Veillonellales</taxon>
        <taxon>Veillonellaceae</taxon>
        <taxon>Dialister</taxon>
    </lineage>
</organism>
<dbReference type="EC" id="3.1.-.-" evidence="7"/>
<dbReference type="InterPro" id="IPR027417">
    <property type="entry name" value="P-loop_NTPase"/>
</dbReference>
<dbReference type="SUPFAM" id="SSF52540">
    <property type="entry name" value="P-loop containing nucleoside triphosphate hydrolases"/>
    <property type="match status" value="1"/>
</dbReference>
<keyword evidence="8" id="KW-0175">Coiled coil</keyword>
<dbReference type="InterPro" id="IPR000432">
    <property type="entry name" value="DNA_mismatch_repair_MutS_C"/>
</dbReference>
<evidence type="ECO:0000256" key="4">
    <source>
        <dbReference type="ARBA" id="ARBA00022840"/>
    </source>
</evidence>
<evidence type="ECO:0000256" key="6">
    <source>
        <dbReference type="ARBA" id="ARBA00023125"/>
    </source>
</evidence>
<evidence type="ECO:0000256" key="2">
    <source>
        <dbReference type="ARBA" id="ARBA00022741"/>
    </source>
</evidence>
<evidence type="ECO:0000313" key="10">
    <source>
        <dbReference type="EMBL" id="MBF1128475.1"/>
    </source>
</evidence>
<dbReference type="GO" id="GO:0043023">
    <property type="term" value="F:ribosomal large subunit binding"/>
    <property type="evidence" value="ECO:0007669"/>
    <property type="project" value="UniProtKB-UniRule"/>
</dbReference>
<comment type="similarity">
    <text evidence="7">Belongs to the DNA mismatch repair MutS family. MutS2 subfamily.</text>
</comment>
<keyword evidence="2 7" id="KW-0547">Nucleotide-binding</keyword>
<evidence type="ECO:0000313" key="11">
    <source>
        <dbReference type="Proteomes" id="UP000757890"/>
    </source>
</evidence>
<comment type="function">
    <text evidence="7">Endonuclease that is involved in the suppression of homologous recombination and thus may have a key role in the control of bacterial genetic diversity.</text>
</comment>
<dbReference type="InterPro" id="IPR007696">
    <property type="entry name" value="DNA_mismatch_repair_MutS_core"/>
</dbReference>
<gene>
    <name evidence="7" type="primary">mutS2</name>
    <name evidence="7" type="synonym">rqcU</name>
    <name evidence="10" type="ORF">HXL70_00250</name>
</gene>
<proteinExistence type="inferred from homology"/>
<dbReference type="InterPro" id="IPR002625">
    <property type="entry name" value="Smr_dom"/>
</dbReference>
<dbReference type="InterPro" id="IPR036063">
    <property type="entry name" value="Smr_dom_sf"/>
</dbReference>
<dbReference type="NCBIfam" id="TIGR01069">
    <property type="entry name" value="mutS2"/>
    <property type="match status" value="1"/>
</dbReference>
<keyword evidence="7 10" id="KW-0255">Endonuclease</keyword>
<feature type="domain" description="Smr" evidence="9">
    <location>
        <begin position="739"/>
        <end position="814"/>
    </location>
</feature>
<dbReference type="GO" id="GO:0019843">
    <property type="term" value="F:rRNA binding"/>
    <property type="evidence" value="ECO:0007669"/>
    <property type="project" value="UniProtKB-UniRule"/>
</dbReference>
<dbReference type="SUPFAM" id="SSF160443">
    <property type="entry name" value="SMR domain-like"/>
    <property type="match status" value="1"/>
</dbReference>
<feature type="binding site" evidence="7">
    <location>
        <begin position="364"/>
        <end position="371"/>
    </location>
    <ligand>
        <name>ATP</name>
        <dbReference type="ChEBI" id="CHEBI:30616"/>
    </ligand>
</feature>
<keyword evidence="6 7" id="KW-0238">DNA-binding</keyword>
<dbReference type="PANTHER" id="PTHR48466">
    <property type="entry name" value="OS10G0509000 PROTEIN-RELATED"/>
    <property type="match status" value="1"/>
</dbReference>
<dbReference type="Proteomes" id="UP000757890">
    <property type="component" value="Unassembled WGS sequence"/>
</dbReference>
<keyword evidence="1 7" id="KW-0699">rRNA-binding</keyword>
<keyword evidence="4 7" id="KW-0067">ATP-binding</keyword>
<dbReference type="GO" id="GO:0006298">
    <property type="term" value="P:mismatch repair"/>
    <property type="evidence" value="ECO:0007669"/>
    <property type="project" value="InterPro"/>
</dbReference>
<dbReference type="InterPro" id="IPR036187">
    <property type="entry name" value="DNA_mismatch_repair_MutS_sf"/>
</dbReference>
<dbReference type="Pfam" id="PF00488">
    <property type="entry name" value="MutS_V"/>
    <property type="match status" value="1"/>
</dbReference>
<dbReference type="AlphaFoldDB" id="A0A930FNS1"/>
<evidence type="ECO:0000256" key="5">
    <source>
        <dbReference type="ARBA" id="ARBA00022884"/>
    </source>
</evidence>